<evidence type="ECO:0000313" key="1">
    <source>
        <dbReference type="EMBL" id="VDO64858.1"/>
    </source>
</evidence>
<dbReference type="EMBL" id="UZAH01025485">
    <property type="protein sequence ID" value="VDO64858.1"/>
    <property type="molecule type" value="Genomic_DNA"/>
</dbReference>
<reference evidence="3" key="2">
    <citation type="submission" date="2019-09" db="UniProtKB">
        <authorList>
            <consortium name="WormBaseParasite"/>
        </authorList>
    </citation>
    <scope>IDENTIFICATION</scope>
</reference>
<evidence type="ECO:0000313" key="3">
    <source>
        <dbReference type="WBParaSite" id="HPBE_0000551101-mRNA-1"/>
    </source>
</evidence>
<sequence>MYCQTHFKTPPESSIFVAQFVAAAAVGRLAQCLLVETSEVSPACLPAPSSVVLYAILEYVHASKEHDVDDDSLSRTTGAAPRRTGGACFSLRPMLIVTLIVPQTALAHFIGPLSSLCRSLAGFFSTAKTSTCRSMQ</sequence>
<organism evidence="2 3">
    <name type="scientific">Heligmosomoides polygyrus</name>
    <name type="common">Parasitic roundworm</name>
    <dbReference type="NCBI Taxonomy" id="6339"/>
    <lineage>
        <taxon>Eukaryota</taxon>
        <taxon>Metazoa</taxon>
        <taxon>Ecdysozoa</taxon>
        <taxon>Nematoda</taxon>
        <taxon>Chromadorea</taxon>
        <taxon>Rhabditida</taxon>
        <taxon>Rhabditina</taxon>
        <taxon>Rhabditomorpha</taxon>
        <taxon>Strongyloidea</taxon>
        <taxon>Heligmosomidae</taxon>
        <taxon>Heligmosomoides</taxon>
    </lineage>
</organism>
<accession>A0A183FFZ5</accession>
<dbReference type="AlphaFoldDB" id="A0A183FFZ5"/>
<name>A0A183FFZ5_HELPZ</name>
<protein>
    <submittedName>
        <fullName evidence="3">Secreted protein</fullName>
    </submittedName>
</protein>
<dbReference type="WBParaSite" id="HPBE_0000551101-mRNA-1">
    <property type="protein sequence ID" value="HPBE_0000551101-mRNA-1"/>
    <property type="gene ID" value="HPBE_0000551101"/>
</dbReference>
<accession>A0A3P8AK60</accession>
<dbReference type="Proteomes" id="UP000050761">
    <property type="component" value="Unassembled WGS sequence"/>
</dbReference>
<gene>
    <name evidence="1" type="ORF">HPBE_LOCUS5512</name>
</gene>
<proteinExistence type="predicted"/>
<keyword evidence="2" id="KW-1185">Reference proteome</keyword>
<evidence type="ECO:0000313" key="2">
    <source>
        <dbReference type="Proteomes" id="UP000050761"/>
    </source>
</evidence>
<reference evidence="1 2" key="1">
    <citation type="submission" date="2018-11" db="EMBL/GenBank/DDBJ databases">
        <authorList>
            <consortium name="Pathogen Informatics"/>
        </authorList>
    </citation>
    <scope>NUCLEOTIDE SEQUENCE [LARGE SCALE GENOMIC DNA]</scope>
</reference>